<dbReference type="InterPro" id="IPR023346">
    <property type="entry name" value="Lysozyme-like_dom_sf"/>
</dbReference>
<dbReference type="Gene3D" id="3.40.710.10">
    <property type="entry name" value="DD-peptidase/beta-lactamase superfamily"/>
    <property type="match status" value="1"/>
</dbReference>
<dbReference type="GO" id="GO:0008658">
    <property type="term" value="F:penicillin binding"/>
    <property type="evidence" value="ECO:0007669"/>
    <property type="project" value="InterPro"/>
</dbReference>
<comment type="similarity">
    <text evidence="3">In the N-terminal section; belongs to the glycosyltransferase 51 family.</text>
</comment>
<name>A0A512BMR5_9HYPH</name>
<dbReference type="GO" id="GO:0009252">
    <property type="term" value="P:peptidoglycan biosynthetic process"/>
    <property type="evidence" value="ECO:0007669"/>
    <property type="project" value="UniProtKB-UniPathway"/>
</dbReference>
<keyword evidence="12" id="KW-0961">Cell wall biogenesis/degradation</keyword>
<evidence type="ECO:0000256" key="5">
    <source>
        <dbReference type="ARBA" id="ARBA00022670"/>
    </source>
</evidence>
<keyword evidence="7" id="KW-0808">Transferase</keyword>
<dbReference type="GO" id="GO:0030288">
    <property type="term" value="C:outer membrane-bounded periplasmic space"/>
    <property type="evidence" value="ECO:0007669"/>
    <property type="project" value="TreeGrafter"/>
</dbReference>
<dbReference type="InterPro" id="IPR036950">
    <property type="entry name" value="PBP_transglycosylase"/>
</dbReference>
<evidence type="ECO:0000313" key="18">
    <source>
        <dbReference type="EMBL" id="GEO13243.1"/>
    </source>
</evidence>
<dbReference type="GO" id="GO:0006508">
    <property type="term" value="P:proteolysis"/>
    <property type="evidence" value="ECO:0007669"/>
    <property type="project" value="UniProtKB-KW"/>
</dbReference>
<keyword evidence="5" id="KW-0645">Protease</keyword>
<evidence type="ECO:0000256" key="2">
    <source>
        <dbReference type="ARBA" id="ARBA00007090"/>
    </source>
</evidence>
<evidence type="ECO:0000259" key="16">
    <source>
        <dbReference type="Pfam" id="PF00905"/>
    </source>
</evidence>
<dbReference type="Proteomes" id="UP000321085">
    <property type="component" value="Unassembled WGS sequence"/>
</dbReference>
<evidence type="ECO:0000256" key="9">
    <source>
        <dbReference type="ARBA" id="ARBA00022960"/>
    </source>
</evidence>
<evidence type="ECO:0000256" key="11">
    <source>
        <dbReference type="ARBA" id="ARBA00023268"/>
    </source>
</evidence>
<keyword evidence="11" id="KW-0511">Multifunctional enzyme</keyword>
<evidence type="ECO:0000256" key="7">
    <source>
        <dbReference type="ARBA" id="ARBA00022679"/>
    </source>
</evidence>
<dbReference type="GO" id="GO:0071555">
    <property type="term" value="P:cell wall organization"/>
    <property type="evidence" value="ECO:0007669"/>
    <property type="project" value="UniProtKB-KW"/>
</dbReference>
<evidence type="ECO:0000256" key="13">
    <source>
        <dbReference type="ARBA" id="ARBA00034000"/>
    </source>
</evidence>
<dbReference type="GO" id="GO:0009002">
    <property type="term" value="F:serine-type D-Ala-D-Ala carboxypeptidase activity"/>
    <property type="evidence" value="ECO:0007669"/>
    <property type="project" value="UniProtKB-EC"/>
</dbReference>
<feature type="region of interest" description="Disordered" evidence="15">
    <location>
        <begin position="891"/>
        <end position="943"/>
    </location>
</feature>
<accession>A0A512BMR5</accession>
<evidence type="ECO:0000256" key="6">
    <source>
        <dbReference type="ARBA" id="ARBA00022676"/>
    </source>
</evidence>
<evidence type="ECO:0000256" key="1">
    <source>
        <dbReference type="ARBA" id="ARBA00004752"/>
    </source>
</evidence>
<dbReference type="InterPro" id="IPR001264">
    <property type="entry name" value="Glyco_trans_51"/>
</dbReference>
<dbReference type="PANTHER" id="PTHR32282">
    <property type="entry name" value="BINDING PROTEIN TRANSPEPTIDASE, PUTATIVE-RELATED"/>
    <property type="match status" value="1"/>
</dbReference>
<dbReference type="InterPro" id="IPR050396">
    <property type="entry name" value="Glycosyltr_51/Transpeptidase"/>
</dbReference>
<dbReference type="OrthoDB" id="9766909at2"/>
<dbReference type="RefSeq" id="WP_114185425.1">
    <property type="nucleotide sequence ID" value="NZ_BJYU01000008.1"/>
</dbReference>
<dbReference type="FunFam" id="1.10.3810.10:FF:000001">
    <property type="entry name" value="Penicillin-binding protein 1A"/>
    <property type="match status" value="1"/>
</dbReference>
<dbReference type="Pfam" id="PF00905">
    <property type="entry name" value="Transpeptidase"/>
    <property type="match status" value="2"/>
</dbReference>
<comment type="catalytic activity">
    <reaction evidence="14">
        <text>[GlcNAc-(1-&gt;4)-Mur2Ac(oyl-L-Ala-gamma-D-Glu-L-Lys-D-Ala-D-Ala)](n)-di-trans,octa-cis-undecaprenyl diphosphate + beta-D-GlcNAc-(1-&gt;4)-Mur2Ac(oyl-L-Ala-gamma-D-Glu-L-Lys-D-Ala-D-Ala)-di-trans,octa-cis-undecaprenyl diphosphate = [GlcNAc-(1-&gt;4)-Mur2Ac(oyl-L-Ala-gamma-D-Glu-L-Lys-D-Ala-D-Ala)](n+1)-di-trans,octa-cis-undecaprenyl diphosphate + di-trans,octa-cis-undecaprenyl diphosphate + H(+)</text>
        <dbReference type="Rhea" id="RHEA:23708"/>
        <dbReference type="Rhea" id="RHEA-COMP:9602"/>
        <dbReference type="Rhea" id="RHEA-COMP:9603"/>
        <dbReference type="ChEBI" id="CHEBI:15378"/>
        <dbReference type="ChEBI" id="CHEBI:58405"/>
        <dbReference type="ChEBI" id="CHEBI:60033"/>
        <dbReference type="ChEBI" id="CHEBI:78435"/>
        <dbReference type="EC" id="2.4.99.28"/>
    </reaction>
</comment>
<dbReference type="GO" id="GO:0008360">
    <property type="term" value="P:regulation of cell shape"/>
    <property type="evidence" value="ECO:0007669"/>
    <property type="project" value="UniProtKB-KW"/>
</dbReference>
<dbReference type="PANTHER" id="PTHR32282:SF15">
    <property type="entry name" value="PENICILLIN-BINDING PROTEIN 1C"/>
    <property type="match status" value="1"/>
</dbReference>
<keyword evidence="4" id="KW-0121">Carboxypeptidase</keyword>
<organism evidence="18 19">
    <name type="scientific">Microvirga aerophila</name>
    <dbReference type="NCBI Taxonomy" id="670291"/>
    <lineage>
        <taxon>Bacteria</taxon>
        <taxon>Pseudomonadati</taxon>
        <taxon>Pseudomonadota</taxon>
        <taxon>Alphaproteobacteria</taxon>
        <taxon>Hyphomicrobiales</taxon>
        <taxon>Methylobacteriaceae</taxon>
        <taxon>Microvirga</taxon>
    </lineage>
</organism>
<evidence type="ECO:0000259" key="17">
    <source>
        <dbReference type="Pfam" id="PF00912"/>
    </source>
</evidence>
<sequence length="961" mass="105788">MSAILVKIFATALTLSQVVVQPDSVKTSFDPARDKDEVARILKDGCAHMRRAFDIEDINLDELIETAMEDPQAVTGDLKVLQGLSFGELHASYRLFCKNEQVEPPPVDLAEVITYYNNAVVDLPDASKLKGVKLPGMSVVLDGAGNRFAEVYEADHRRMWVPLSNIPDAVQQAFVSAEDKRFFQHKGVDERGVIRAFMGNMARPGRPAGGSTITQQVAKNLLVGDDVTYERKMREMIIASRIERTLTKQEILEIYLNSIYLGRASWGIEMAARSYFGKSAGSLTAAEGALLAGLAKGPNYYNPDLHPDRARERMAYVVSRMQEDGALSGDQARQAIEALPQVAAFQRPQRSMGFHFVDHLTRDARTLAGLESLTTSSYTIRSTLNRGLQQATEAAMQEGLARYEMNTGRQGFTGSEANLAEAVKKLDGTSEPAAGPAWRQALQAARLPLYDVQWPAAIVVEQGRDRKTGGSVVKVGLADGRVLPLKVWDAARRNLKLYDVVRVRVVEAKGKTAARAELRAPPTVQGAAVVLENKTGRILALSGGFSYPLSQLNRATQAHRQPGSALKPLTYLAGLAQGLQPNTLVWDAPVTLPPVGGEQNASARDYWTPRNYDRGSEGIITLRRALETSKNLVTARLLDGGIDTQPEQSLRRVCELALEAQLYVECVPHYPFVLGAQPVRILDIAAFYAAIANEGALPSPHAFETIEEGGRWVYSHKPSGPVQIGSADRAAFFQLKTILQGVLERGTAQSLRALAPYVAGKTGTSDNENDAWFVGFTNDVTIAVWVGYDNADGKRRTLGRGQTGAKVAIPIFRDILEAAWTHHAPKTPLSPPSPQAARQLMALPIDLETGDRVTDGRKSFKEYFRLNRFGQLTETQFRLVPQGDAYAYRHPTPWSDGEDLSGYGSPYPEDPYAQEPGWLEPPRPSARAPRRDAEAPWDDNDFLARPRRIDPDYFWRNGQVY</sequence>
<evidence type="ECO:0000256" key="8">
    <source>
        <dbReference type="ARBA" id="ARBA00022801"/>
    </source>
</evidence>
<comment type="pathway">
    <text evidence="1">Cell wall biogenesis; peptidoglycan biosynthesis.</text>
</comment>
<dbReference type="InterPro" id="IPR012338">
    <property type="entry name" value="Beta-lactam/transpept-like"/>
</dbReference>
<feature type="domain" description="Penicillin-binding protein transpeptidase" evidence="16">
    <location>
        <begin position="526"/>
        <end position="637"/>
    </location>
</feature>
<dbReference type="EMBL" id="BJYU01000008">
    <property type="protein sequence ID" value="GEO13243.1"/>
    <property type="molecule type" value="Genomic_DNA"/>
</dbReference>
<protein>
    <submittedName>
        <fullName evidence="18">Uncharacterized protein</fullName>
    </submittedName>
</protein>
<feature type="domain" description="Glycosyl transferase family 51" evidence="17">
    <location>
        <begin position="148"/>
        <end position="322"/>
    </location>
</feature>
<keyword evidence="19" id="KW-1185">Reference proteome</keyword>
<keyword evidence="10" id="KW-0573">Peptidoglycan synthesis</keyword>
<keyword evidence="6" id="KW-0328">Glycosyltransferase</keyword>
<dbReference type="Pfam" id="PF00912">
    <property type="entry name" value="Transgly"/>
    <property type="match status" value="1"/>
</dbReference>
<evidence type="ECO:0000256" key="10">
    <source>
        <dbReference type="ARBA" id="ARBA00022984"/>
    </source>
</evidence>
<evidence type="ECO:0000256" key="14">
    <source>
        <dbReference type="ARBA" id="ARBA00049902"/>
    </source>
</evidence>
<keyword evidence="8" id="KW-0378">Hydrolase</keyword>
<dbReference type="AlphaFoldDB" id="A0A512BMR5"/>
<gene>
    <name evidence="18" type="ORF">MAE02_09390</name>
</gene>
<evidence type="ECO:0000256" key="4">
    <source>
        <dbReference type="ARBA" id="ARBA00022645"/>
    </source>
</evidence>
<proteinExistence type="inferred from homology"/>
<evidence type="ECO:0000256" key="15">
    <source>
        <dbReference type="SAM" id="MobiDB-lite"/>
    </source>
</evidence>
<reference evidence="18 19" key="1">
    <citation type="submission" date="2019-07" db="EMBL/GenBank/DDBJ databases">
        <title>Whole genome shotgun sequence of Microvirga aerophila NBRC 106136.</title>
        <authorList>
            <person name="Hosoyama A."/>
            <person name="Uohara A."/>
            <person name="Ohji S."/>
            <person name="Ichikawa N."/>
        </authorList>
    </citation>
    <scope>NUCLEOTIDE SEQUENCE [LARGE SCALE GENOMIC DNA]</scope>
    <source>
        <strain evidence="18 19">NBRC 106136</strain>
    </source>
</reference>
<comment type="caution">
    <text evidence="18">The sequence shown here is derived from an EMBL/GenBank/DDBJ whole genome shotgun (WGS) entry which is preliminary data.</text>
</comment>
<comment type="catalytic activity">
    <reaction evidence="13">
        <text>Preferential cleavage: (Ac)2-L-Lys-D-Ala-|-D-Ala. Also transpeptidation of peptidyl-alanyl moieties that are N-acyl substituents of D-alanine.</text>
        <dbReference type="EC" id="3.4.16.4"/>
    </reaction>
</comment>
<evidence type="ECO:0000256" key="3">
    <source>
        <dbReference type="ARBA" id="ARBA00007739"/>
    </source>
</evidence>
<dbReference type="InterPro" id="IPR001460">
    <property type="entry name" value="PCN-bd_Tpept"/>
</dbReference>
<dbReference type="Gene3D" id="1.10.3810.10">
    <property type="entry name" value="Biosynthetic peptidoglycan transglycosylase-like"/>
    <property type="match status" value="1"/>
</dbReference>
<dbReference type="GO" id="GO:0008955">
    <property type="term" value="F:peptidoglycan glycosyltransferase activity"/>
    <property type="evidence" value="ECO:0007669"/>
    <property type="project" value="UniProtKB-EC"/>
</dbReference>
<dbReference type="SUPFAM" id="SSF53955">
    <property type="entry name" value="Lysozyme-like"/>
    <property type="match status" value="1"/>
</dbReference>
<evidence type="ECO:0000313" key="19">
    <source>
        <dbReference type="Proteomes" id="UP000321085"/>
    </source>
</evidence>
<dbReference type="SUPFAM" id="SSF56601">
    <property type="entry name" value="beta-lactamase/transpeptidase-like"/>
    <property type="match status" value="1"/>
</dbReference>
<feature type="domain" description="Penicillin-binding protein transpeptidase" evidence="16">
    <location>
        <begin position="682"/>
        <end position="817"/>
    </location>
</feature>
<comment type="similarity">
    <text evidence="2">In the C-terminal section; belongs to the transpeptidase family.</text>
</comment>
<evidence type="ECO:0000256" key="12">
    <source>
        <dbReference type="ARBA" id="ARBA00023316"/>
    </source>
</evidence>
<keyword evidence="9" id="KW-0133">Cell shape</keyword>
<dbReference type="UniPathway" id="UPA00219"/>